<evidence type="ECO:0000256" key="1">
    <source>
        <dbReference type="ARBA" id="ARBA00003975"/>
    </source>
</evidence>
<dbReference type="GO" id="GO:0005737">
    <property type="term" value="C:cytoplasm"/>
    <property type="evidence" value="ECO:0007669"/>
    <property type="project" value="UniProtKB-SubCell"/>
</dbReference>
<dbReference type="GO" id="GO:0061015">
    <property type="term" value="P:snRNA import into nucleus"/>
    <property type="evidence" value="ECO:0007669"/>
    <property type="project" value="InterPro"/>
</dbReference>
<dbReference type="PANTHER" id="PTHR13403">
    <property type="entry name" value="SNURPORTIN1 RNUT1 PROTEIN RNA, U TRANSPORTER 1"/>
    <property type="match status" value="1"/>
</dbReference>
<comment type="caution">
    <text evidence="12">The sequence shown here is derived from an EMBL/GenBank/DDBJ whole genome shotgun (WGS) entry which is preliminary data.</text>
</comment>
<evidence type="ECO:0000256" key="4">
    <source>
        <dbReference type="ARBA" id="ARBA00007540"/>
    </source>
</evidence>
<feature type="compositionally biased region" description="Basic residues" evidence="10">
    <location>
        <begin position="154"/>
        <end position="164"/>
    </location>
</feature>
<feature type="compositionally biased region" description="Basic and acidic residues" evidence="10">
    <location>
        <begin position="24"/>
        <end position="46"/>
    </location>
</feature>
<evidence type="ECO:0000256" key="2">
    <source>
        <dbReference type="ARBA" id="ARBA00004123"/>
    </source>
</evidence>
<dbReference type="GO" id="GO:0005634">
    <property type="term" value="C:nucleus"/>
    <property type="evidence" value="ECO:0007669"/>
    <property type="project" value="UniProtKB-SubCell"/>
</dbReference>
<evidence type="ECO:0000256" key="6">
    <source>
        <dbReference type="ARBA" id="ARBA00022448"/>
    </source>
</evidence>
<evidence type="ECO:0000256" key="3">
    <source>
        <dbReference type="ARBA" id="ARBA00004496"/>
    </source>
</evidence>
<dbReference type="InterPro" id="IPR017336">
    <property type="entry name" value="Snurportin-1"/>
</dbReference>
<dbReference type="STRING" id="1077348.A0A2G8S0P7"/>
<name>A0A2G8S0P7_9APHY</name>
<evidence type="ECO:0000256" key="10">
    <source>
        <dbReference type="SAM" id="MobiDB-lite"/>
    </source>
</evidence>
<dbReference type="AlphaFoldDB" id="A0A2G8S0P7"/>
<gene>
    <name evidence="12" type="ORF">GSI_10493</name>
</gene>
<dbReference type="EMBL" id="AYKW01000034">
    <property type="protein sequence ID" value="PIL27346.1"/>
    <property type="molecule type" value="Genomic_DNA"/>
</dbReference>
<evidence type="ECO:0000256" key="9">
    <source>
        <dbReference type="ARBA" id="ARBA00023242"/>
    </source>
</evidence>
<comment type="similarity">
    <text evidence="4">Belongs to the snurportin family.</text>
</comment>
<keyword evidence="13" id="KW-1185">Reference proteome</keyword>
<proteinExistence type="inferred from homology"/>
<dbReference type="Gene3D" id="3.30.470.30">
    <property type="entry name" value="DNA ligase/mRNA capping enzyme"/>
    <property type="match status" value="1"/>
</dbReference>
<dbReference type="GO" id="GO:0003723">
    <property type="term" value="F:RNA binding"/>
    <property type="evidence" value="ECO:0007669"/>
    <property type="project" value="UniProtKB-KW"/>
</dbReference>
<dbReference type="PANTHER" id="PTHR13403:SF6">
    <property type="entry name" value="SNURPORTIN-1"/>
    <property type="match status" value="1"/>
</dbReference>
<organism evidence="12 13">
    <name type="scientific">Ganoderma sinense ZZ0214-1</name>
    <dbReference type="NCBI Taxonomy" id="1077348"/>
    <lineage>
        <taxon>Eukaryota</taxon>
        <taxon>Fungi</taxon>
        <taxon>Dikarya</taxon>
        <taxon>Basidiomycota</taxon>
        <taxon>Agaricomycotina</taxon>
        <taxon>Agaricomycetes</taxon>
        <taxon>Polyporales</taxon>
        <taxon>Polyporaceae</taxon>
        <taxon>Ganoderma</taxon>
    </lineage>
</organism>
<dbReference type="InterPro" id="IPR047857">
    <property type="entry name" value="Snurportin1_C"/>
</dbReference>
<evidence type="ECO:0000256" key="5">
    <source>
        <dbReference type="ARBA" id="ARBA00016034"/>
    </source>
</evidence>
<keyword evidence="6" id="KW-0813">Transport</keyword>
<feature type="compositionally biased region" description="Basic residues" evidence="10">
    <location>
        <begin position="118"/>
        <end position="128"/>
    </location>
</feature>
<accession>A0A2G8S0P7</accession>
<comment type="subcellular location">
    <subcellularLocation>
        <location evidence="3">Cytoplasm</location>
    </subcellularLocation>
    <subcellularLocation>
        <location evidence="2">Nucleus</location>
    </subcellularLocation>
</comment>
<dbReference type="Proteomes" id="UP000230002">
    <property type="component" value="Unassembled WGS sequence"/>
</dbReference>
<evidence type="ECO:0000256" key="8">
    <source>
        <dbReference type="ARBA" id="ARBA00022884"/>
    </source>
</evidence>
<protein>
    <recommendedName>
        <fullName evidence="5">Snurportin-1</fullName>
    </recommendedName>
</protein>
<sequence length="471" mass="51194">MFSDRKASFKTPPQAVKETLTSQEARRNRALEEQKRRRAERIDSTRQLDILADLSLGHSDDEADEDDDPNPQPDIVHEGVGHFVTMLPPAITAPTPVSSESAQPLAPEINMQTTQEKKRPKNKRKGKGRASQQQQHDPSAGVPHGSGAGTRPRGAGKPKAKNAKPSKWADKCMYAELLEMKEGGFDASADLRDGIPEDIETGWVAVTPVPSGKRCIAVTHQTSGIAGVVPNTTLRSRVLGKALMKPFPSSLPPQTVLDCILDDNWRDNGILHVLDVITWKGQDLGDCETPFRFWWRDTRLSELPTFPPPPNAAAADSTSPTSYVFPHPTSFSPIPYHTDTSLRSLLSSLIPLTRAPRSVSVTVPLLTSTSDGSAMDMDGPGGSPLVQLQRIHAPIAADGLLLYVAQAAYEPGTSPLSVWIPLVAYQTREEAQVQPGVNIAESPLDVFERLVRRRLALGSAHQGTPEIEMAP</sequence>
<feature type="region of interest" description="Disordered" evidence="10">
    <location>
        <begin position="89"/>
        <end position="166"/>
    </location>
</feature>
<feature type="region of interest" description="Disordered" evidence="10">
    <location>
        <begin position="1"/>
        <end position="77"/>
    </location>
</feature>
<evidence type="ECO:0000313" key="12">
    <source>
        <dbReference type="EMBL" id="PIL27346.1"/>
    </source>
</evidence>
<dbReference type="OrthoDB" id="10003593at2759"/>
<evidence type="ECO:0000313" key="13">
    <source>
        <dbReference type="Proteomes" id="UP000230002"/>
    </source>
</evidence>
<keyword evidence="9" id="KW-0539">Nucleus</keyword>
<comment type="function">
    <text evidence="1">Functions as an U snRNP-specific nuclear import adapter. Involved in the trimethylguanosine (m3G)-cap-dependent nuclear import of U snRNPs. Binds specifically to the terminal m3G-cap U snRNAs.</text>
</comment>
<dbReference type="Pfam" id="PF21974">
    <property type="entry name" value="SPN1_m3Gcap_bd"/>
    <property type="match status" value="1"/>
</dbReference>
<keyword evidence="8" id="KW-0694">RNA-binding</keyword>
<keyword evidence="7" id="KW-0963">Cytoplasm</keyword>
<feature type="domain" description="Snurportin-1 m3G cap-binding" evidence="11">
    <location>
        <begin position="195"/>
        <end position="305"/>
    </location>
</feature>
<evidence type="ECO:0000259" key="11">
    <source>
        <dbReference type="Pfam" id="PF21974"/>
    </source>
</evidence>
<reference evidence="12 13" key="1">
    <citation type="journal article" date="2015" name="Sci. Rep.">
        <title>Chromosome-level genome map provides insights into diverse defense mechanisms in the medicinal fungus Ganoderma sinense.</title>
        <authorList>
            <person name="Zhu Y."/>
            <person name="Xu J."/>
            <person name="Sun C."/>
            <person name="Zhou S."/>
            <person name="Xu H."/>
            <person name="Nelson D.R."/>
            <person name="Qian J."/>
            <person name="Song J."/>
            <person name="Luo H."/>
            <person name="Xiang L."/>
            <person name="Li Y."/>
            <person name="Xu Z."/>
            <person name="Ji A."/>
            <person name="Wang L."/>
            <person name="Lu S."/>
            <person name="Hayward A."/>
            <person name="Sun W."/>
            <person name="Li X."/>
            <person name="Schwartz D.C."/>
            <person name="Wang Y."/>
            <person name="Chen S."/>
        </authorList>
    </citation>
    <scope>NUCLEOTIDE SEQUENCE [LARGE SCALE GENOMIC DNA]</scope>
    <source>
        <strain evidence="12 13">ZZ0214-1</strain>
    </source>
</reference>
<evidence type="ECO:0000256" key="7">
    <source>
        <dbReference type="ARBA" id="ARBA00022490"/>
    </source>
</evidence>